<gene>
    <name evidence="2" type="ORF">EYC82_13135</name>
</gene>
<dbReference type="InterPro" id="IPR032854">
    <property type="entry name" value="ALKBH3"/>
</dbReference>
<name>A0ABT3T8Z1_9GAMM</name>
<sequence length="213" mass="24141">MDDLFSNADGQKLHLPDADLVFWHDVLPDDHTSVLQRLIEETPWRQEHVTLWGKTYPQPRLVAWYADAGLSYSYSGVILEATPFTSALLEIKARVEALCCENFNSVLLNYYRDHRDSMGFHADDEPELGACPSIASLSLGAERTFVMKHRSREDVGDLRVRLTSGSLLLMRGETQSNWKHGIPKTTKPLGPRVNLTFRQIISPVKRGKKHDAN</sequence>
<dbReference type="InterPro" id="IPR005123">
    <property type="entry name" value="Oxoglu/Fe-dep_dioxygenase_dom"/>
</dbReference>
<dbReference type="InterPro" id="IPR037151">
    <property type="entry name" value="AlkB-like_sf"/>
</dbReference>
<dbReference type="PROSITE" id="PS51471">
    <property type="entry name" value="FE2OG_OXY"/>
    <property type="match status" value="1"/>
</dbReference>
<evidence type="ECO:0000259" key="1">
    <source>
        <dbReference type="PROSITE" id="PS51471"/>
    </source>
</evidence>
<evidence type="ECO:0000313" key="2">
    <source>
        <dbReference type="EMBL" id="MCX2978305.1"/>
    </source>
</evidence>
<comment type="caution">
    <text evidence="2">The sequence shown here is derived from an EMBL/GenBank/DDBJ whole genome shotgun (WGS) entry which is preliminary data.</text>
</comment>
<keyword evidence="2" id="KW-0223">Dioxygenase</keyword>
<keyword evidence="3" id="KW-1185">Reference proteome</keyword>
<dbReference type="PANTHER" id="PTHR31212:SF4">
    <property type="entry name" value="ALPHA-KETOGLUTARATE-DEPENDENT DIOXYGENASE ALKB HOMOLOG 3"/>
    <property type="match status" value="1"/>
</dbReference>
<accession>A0ABT3T8Z1</accession>
<dbReference type="Proteomes" id="UP001143304">
    <property type="component" value="Unassembled WGS sequence"/>
</dbReference>
<protein>
    <submittedName>
        <fullName evidence="2">Alpha-ketoglutarate-dependent dioxygenase AlkB</fullName>
    </submittedName>
</protein>
<dbReference type="PANTHER" id="PTHR31212">
    <property type="entry name" value="ALPHA-KETOGLUTARATE-DEPENDENT DIOXYGENASE ALKB HOMOLOG 3"/>
    <property type="match status" value="1"/>
</dbReference>
<dbReference type="Gene3D" id="2.60.120.590">
    <property type="entry name" value="Alpha-ketoglutarate-dependent dioxygenase AlkB-like"/>
    <property type="match status" value="1"/>
</dbReference>
<reference evidence="2" key="1">
    <citation type="submission" date="2019-02" db="EMBL/GenBank/DDBJ databases">
        <authorList>
            <person name="Li S.-H."/>
        </authorList>
    </citation>
    <scope>NUCLEOTIDE SEQUENCE</scope>
    <source>
        <strain evidence="2">IMCC11814</strain>
    </source>
</reference>
<dbReference type="Pfam" id="PF13532">
    <property type="entry name" value="2OG-FeII_Oxy_2"/>
    <property type="match status" value="1"/>
</dbReference>
<organism evidence="2 3">
    <name type="scientific">Candidatus Marimicrobium litorale</name>
    <dbReference type="NCBI Taxonomy" id="2518991"/>
    <lineage>
        <taxon>Bacteria</taxon>
        <taxon>Pseudomonadati</taxon>
        <taxon>Pseudomonadota</taxon>
        <taxon>Gammaproteobacteria</taxon>
        <taxon>Cellvibrionales</taxon>
        <taxon>Halieaceae</taxon>
        <taxon>Marimicrobium</taxon>
    </lineage>
</organism>
<proteinExistence type="predicted"/>
<dbReference type="InterPro" id="IPR027450">
    <property type="entry name" value="AlkB-like"/>
</dbReference>
<dbReference type="RefSeq" id="WP_279250002.1">
    <property type="nucleotide sequence ID" value="NZ_SHNO01000001.1"/>
</dbReference>
<keyword evidence="2" id="KW-0560">Oxidoreductase</keyword>
<dbReference type="EMBL" id="SHNO01000001">
    <property type="protein sequence ID" value="MCX2978305.1"/>
    <property type="molecule type" value="Genomic_DNA"/>
</dbReference>
<dbReference type="GO" id="GO:0051213">
    <property type="term" value="F:dioxygenase activity"/>
    <property type="evidence" value="ECO:0007669"/>
    <property type="project" value="UniProtKB-KW"/>
</dbReference>
<dbReference type="SUPFAM" id="SSF51197">
    <property type="entry name" value="Clavaminate synthase-like"/>
    <property type="match status" value="1"/>
</dbReference>
<feature type="domain" description="Fe2OG dioxygenase" evidence="1">
    <location>
        <begin position="102"/>
        <end position="201"/>
    </location>
</feature>
<evidence type="ECO:0000313" key="3">
    <source>
        <dbReference type="Proteomes" id="UP001143304"/>
    </source>
</evidence>